<keyword evidence="1" id="KW-0472">Membrane</keyword>
<dbReference type="InterPro" id="IPR050491">
    <property type="entry name" value="AmpC-like"/>
</dbReference>
<comment type="caution">
    <text evidence="3">The sequence shown here is derived from an EMBL/GenBank/DDBJ whole genome shotgun (WGS) entry which is preliminary data.</text>
</comment>
<feature type="transmembrane region" description="Helical" evidence="1">
    <location>
        <begin position="407"/>
        <end position="428"/>
    </location>
</feature>
<evidence type="ECO:0000256" key="1">
    <source>
        <dbReference type="SAM" id="Phobius"/>
    </source>
</evidence>
<dbReference type="PATRIC" id="fig|1280947.3.peg.2254"/>
<dbReference type="PANTHER" id="PTHR46825">
    <property type="entry name" value="D-ALANYL-D-ALANINE-CARBOXYPEPTIDASE/ENDOPEPTIDASE AMPH"/>
    <property type="match status" value="1"/>
</dbReference>
<dbReference type="Proteomes" id="UP000027190">
    <property type="component" value="Unassembled WGS sequence"/>
</dbReference>
<dbReference type="InterPro" id="IPR001466">
    <property type="entry name" value="Beta-lactam-related"/>
</dbReference>
<proteinExistence type="predicted"/>
<sequence length="435" mass="46106">MTATFGNGRNDRMRRILGVIVAVVVALGLWAALVAVGAREGWWRPSVAARGDAVAFLAWAEGRYAAESEGNIAIALLEGGQASDSWFASHGRPVDAESLFQVASLSKWLTAWGVMTLVEDGRVDLDAPVSRYLTRWQLPEGAFDNDQVTVRRLLSHSAGLTDGLGFLGFGPEADLPSIVDELSDPLDAYPGRSGVVRVGARADGTWRYSGGGYLILQLVIEEVSGEAFNDYMRRAVFAPLGMSASTFVDPDTEHLAEIFAADGSEAVHYRFTATGAASLYTSAADMTRFLEAQVAAPGAAPGRGVLSAETLEAMRAPEAYVYGLPVWGLGESLYAPNGAGGFVIGHDGSNFPAINTTARLVPATGNGLIVLSSGNATLASEIGGEWLHWQTGKVGLDTIVLFDLRRILIVFASGALVIIAGGVAFVWFGRRRVRA</sequence>
<dbReference type="eggNOG" id="COG1680">
    <property type="taxonomic scope" value="Bacteria"/>
</dbReference>
<feature type="domain" description="Beta-lactamase-related" evidence="2">
    <location>
        <begin position="72"/>
        <end position="388"/>
    </location>
</feature>
<reference evidence="3 4" key="1">
    <citation type="journal article" date="2014" name="Antonie Van Leeuwenhoek">
        <title>Hyphomonas beringensis sp. nov. and Hyphomonas chukchiensis sp. nov., isolated from surface seawater of the Bering Sea and Chukchi Sea.</title>
        <authorList>
            <person name="Li C."/>
            <person name="Lai Q."/>
            <person name="Li G."/>
            <person name="Dong C."/>
            <person name="Wang J."/>
            <person name="Liao Y."/>
            <person name="Shao Z."/>
        </authorList>
    </citation>
    <scope>NUCLEOTIDE SEQUENCE [LARGE SCALE GENOMIC DNA]</scope>
    <source>
        <strain evidence="3 4">BH-BN04-4</strain>
    </source>
</reference>
<feature type="transmembrane region" description="Helical" evidence="1">
    <location>
        <begin position="16"/>
        <end position="38"/>
    </location>
</feature>
<keyword evidence="1" id="KW-0812">Transmembrane</keyword>
<protein>
    <recommendedName>
        <fullName evidence="2">Beta-lactamase-related domain-containing protein</fullName>
    </recommendedName>
</protein>
<gene>
    <name evidence="3" type="ORF">HY30_05350</name>
</gene>
<dbReference type="Gene3D" id="3.40.710.10">
    <property type="entry name" value="DD-peptidase/beta-lactamase superfamily"/>
    <property type="match status" value="1"/>
</dbReference>
<keyword evidence="1" id="KW-1133">Transmembrane helix</keyword>
<dbReference type="InterPro" id="IPR012338">
    <property type="entry name" value="Beta-lactam/transpept-like"/>
</dbReference>
<dbReference type="AlphaFoldDB" id="A0A062UIR4"/>
<name>A0A062UIR4_9PROT</name>
<dbReference type="EMBL" id="AWFG01000030">
    <property type="protein sequence ID" value="KCZ57603.1"/>
    <property type="molecule type" value="Genomic_DNA"/>
</dbReference>
<keyword evidence="4" id="KW-1185">Reference proteome</keyword>
<dbReference type="PANTHER" id="PTHR46825:SF12">
    <property type="entry name" value="PENICILLIN-BINDING PROTEIN 4"/>
    <property type="match status" value="1"/>
</dbReference>
<dbReference type="SUPFAM" id="SSF56601">
    <property type="entry name" value="beta-lactamase/transpeptidase-like"/>
    <property type="match status" value="1"/>
</dbReference>
<evidence type="ECO:0000313" key="4">
    <source>
        <dbReference type="Proteomes" id="UP000027190"/>
    </source>
</evidence>
<dbReference type="STRING" id="1280947.HY30_05350"/>
<accession>A0A062UIR4</accession>
<evidence type="ECO:0000259" key="2">
    <source>
        <dbReference type="Pfam" id="PF00144"/>
    </source>
</evidence>
<evidence type="ECO:0000313" key="3">
    <source>
        <dbReference type="EMBL" id="KCZ57603.1"/>
    </source>
</evidence>
<organism evidence="3 4">
    <name type="scientific">Hyphomonas chukchiensis</name>
    <dbReference type="NCBI Taxonomy" id="1280947"/>
    <lineage>
        <taxon>Bacteria</taxon>
        <taxon>Pseudomonadati</taxon>
        <taxon>Pseudomonadota</taxon>
        <taxon>Alphaproteobacteria</taxon>
        <taxon>Hyphomonadales</taxon>
        <taxon>Hyphomonadaceae</taxon>
        <taxon>Hyphomonas</taxon>
    </lineage>
</organism>
<dbReference type="Pfam" id="PF00144">
    <property type="entry name" value="Beta-lactamase"/>
    <property type="match status" value="1"/>
</dbReference>